<organism evidence="2 3">
    <name type="scientific">Intestinimonas butyriciproducens</name>
    <dbReference type="NCBI Taxonomy" id="1297617"/>
    <lineage>
        <taxon>Bacteria</taxon>
        <taxon>Bacillati</taxon>
        <taxon>Bacillota</taxon>
        <taxon>Clostridia</taxon>
        <taxon>Eubacteriales</taxon>
        <taxon>Intestinimonas</taxon>
    </lineage>
</organism>
<dbReference type="CDD" id="cd00093">
    <property type="entry name" value="HTH_XRE"/>
    <property type="match status" value="1"/>
</dbReference>
<accession>A0A2U1BEL1</accession>
<protein>
    <submittedName>
        <fullName evidence="2">Helix-turn-helix protein</fullName>
    </submittedName>
</protein>
<evidence type="ECO:0000259" key="1">
    <source>
        <dbReference type="PROSITE" id="PS50943"/>
    </source>
</evidence>
<dbReference type="GeneID" id="93229112"/>
<proteinExistence type="predicted"/>
<dbReference type="PROSITE" id="PS50943">
    <property type="entry name" value="HTH_CROC1"/>
    <property type="match status" value="1"/>
</dbReference>
<name>A0A2U1BEL1_9FIRM</name>
<dbReference type="Proteomes" id="UP000245778">
    <property type="component" value="Unassembled WGS sequence"/>
</dbReference>
<dbReference type="GO" id="GO:0003677">
    <property type="term" value="F:DNA binding"/>
    <property type="evidence" value="ECO:0007669"/>
    <property type="project" value="InterPro"/>
</dbReference>
<sequence>MSEFPERLRRLRENMRPVRSMTVTSQLMGLHPDMLRRYERGEVEPSMGALYKIADYYGVSTDYLMGRTNFPFVHRL</sequence>
<dbReference type="Pfam" id="PF01381">
    <property type="entry name" value="HTH_3"/>
    <property type="match status" value="1"/>
</dbReference>
<dbReference type="InterPro" id="IPR001387">
    <property type="entry name" value="Cro/C1-type_HTH"/>
</dbReference>
<dbReference type="SUPFAM" id="SSF47413">
    <property type="entry name" value="lambda repressor-like DNA-binding domains"/>
    <property type="match status" value="1"/>
</dbReference>
<dbReference type="RefSeq" id="WP_116722487.1">
    <property type="nucleotide sequence ID" value="NZ_CP011524.1"/>
</dbReference>
<dbReference type="OrthoDB" id="2064916at2"/>
<feature type="domain" description="HTH cro/C1-type" evidence="1">
    <location>
        <begin position="27"/>
        <end position="64"/>
    </location>
</feature>
<dbReference type="InterPro" id="IPR010982">
    <property type="entry name" value="Lambda_DNA-bd_dom_sf"/>
</dbReference>
<dbReference type="AlphaFoldDB" id="A0A2U1BEL1"/>
<dbReference type="Gene3D" id="1.10.260.40">
    <property type="entry name" value="lambda repressor-like DNA-binding domains"/>
    <property type="match status" value="1"/>
</dbReference>
<reference evidence="2 3" key="1">
    <citation type="submission" date="2018-04" db="EMBL/GenBank/DDBJ databases">
        <title>Genomic Encyclopedia of Type Strains, Phase IV (KMG-IV): sequencing the most valuable type-strain genomes for metagenomic binning, comparative biology and taxonomic classification.</title>
        <authorList>
            <person name="Goeker M."/>
        </authorList>
    </citation>
    <scope>NUCLEOTIDE SEQUENCE [LARGE SCALE GENOMIC DNA]</scope>
    <source>
        <strain evidence="2 3">DSM 26588</strain>
    </source>
</reference>
<comment type="caution">
    <text evidence="2">The sequence shown here is derived from an EMBL/GenBank/DDBJ whole genome shotgun (WGS) entry which is preliminary data.</text>
</comment>
<evidence type="ECO:0000313" key="3">
    <source>
        <dbReference type="Proteomes" id="UP000245778"/>
    </source>
</evidence>
<gene>
    <name evidence="2" type="ORF">C7373_11156</name>
</gene>
<dbReference type="EMBL" id="QEKK01000011">
    <property type="protein sequence ID" value="PVY47053.1"/>
    <property type="molecule type" value="Genomic_DNA"/>
</dbReference>
<evidence type="ECO:0000313" key="2">
    <source>
        <dbReference type="EMBL" id="PVY47053.1"/>
    </source>
</evidence>
<dbReference type="SMART" id="SM00530">
    <property type="entry name" value="HTH_XRE"/>
    <property type="match status" value="1"/>
</dbReference>